<comment type="caution">
    <text evidence="3">The sequence shown here is derived from an EMBL/GenBank/DDBJ whole genome shotgun (WGS) entry which is preliminary data.</text>
</comment>
<dbReference type="SUPFAM" id="SSF50475">
    <property type="entry name" value="FMN-binding split barrel"/>
    <property type="match status" value="1"/>
</dbReference>
<dbReference type="GO" id="GO:0005829">
    <property type="term" value="C:cytosol"/>
    <property type="evidence" value="ECO:0007669"/>
    <property type="project" value="TreeGrafter"/>
</dbReference>
<evidence type="ECO:0000256" key="1">
    <source>
        <dbReference type="ARBA" id="ARBA00023002"/>
    </source>
</evidence>
<dbReference type="OrthoDB" id="9788889at2"/>
<dbReference type="RefSeq" id="WP_109692019.1">
    <property type="nucleotide sequence ID" value="NZ_QGDD01000001.1"/>
</dbReference>
<organism evidence="3 4">
    <name type="scientific">Nocardioides silvaticus</name>
    <dbReference type="NCBI Taxonomy" id="2201891"/>
    <lineage>
        <taxon>Bacteria</taxon>
        <taxon>Bacillati</taxon>
        <taxon>Actinomycetota</taxon>
        <taxon>Actinomycetes</taxon>
        <taxon>Propionibacteriales</taxon>
        <taxon>Nocardioidaceae</taxon>
        <taxon>Nocardioides</taxon>
    </lineage>
</organism>
<dbReference type="InterPro" id="IPR012349">
    <property type="entry name" value="Split_barrel_FMN-bd"/>
</dbReference>
<gene>
    <name evidence="3" type="ORF">DJ010_02470</name>
</gene>
<evidence type="ECO:0000313" key="4">
    <source>
        <dbReference type="Proteomes" id="UP000245507"/>
    </source>
</evidence>
<dbReference type="AlphaFoldDB" id="A0A316TNA4"/>
<reference evidence="3 4" key="1">
    <citation type="submission" date="2018-05" db="EMBL/GenBank/DDBJ databases">
        <title>Nocardioides silvaticus genome.</title>
        <authorList>
            <person name="Li C."/>
            <person name="Wang G."/>
        </authorList>
    </citation>
    <scope>NUCLEOTIDE SEQUENCE [LARGE SCALE GENOMIC DNA]</scope>
    <source>
        <strain evidence="3 4">CCTCC AB 2018079</strain>
    </source>
</reference>
<dbReference type="InterPro" id="IPR052019">
    <property type="entry name" value="F420H2_bilvrd_red/Heme_oxyg"/>
</dbReference>
<proteinExistence type="predicted"/>
<dbReference type="GO" id="GO:0016627">
    <property type="term" value="F:oxidoreductase activity, acting on the CH-CH group of donors"/>
    <property type="evidence" value="ECO:0007669"/>
    <property type="project" value="TreeGrafter"/>
</dbReference>
<protein>
    <submittedName>
        <fullName evidence="3">Pyridoxamine 5'-phosphate oxidase family protein</fullName>
    </submittedName>
</protein>
<dbReference type="InterPro" id="IPR011576">
    <property type="entry name" value="Pyridox_Oxase_N"/>
</dbReference>
<keyword evidence="1" id="KW-0560">Oxidoreductase</keyword>
<name>A0A316TNA4_9ACTN</name>
<dbReference type="PANTHER" id="PTHR35176">
    <property type="entry name" value="HEME OXYGENASE HI_0854-RELATED"/>
    <property type="match status" value="1"/>
</dbReference>
<accession>A0A316TNA4</accession>
<dbReference type="Pfam" id="PF01243">
    <property type="entry name" value="PNPOx_N"/>
    <property type="match status" value="1"/>
</dbReference>
<dbReference type="GO" id="GO:0070967">
    <property type="term" value="F:coenzyme F420 binding"/>
    <property type="evidence" value="ECO:0007669"/>
    <property type="project" value="TreeGrafter"/>
</dbReference>
<feature type="domain" description="Pyridoxamine 5'-phosphate oxidase N-terminal" evidence="2">
    <location>
        <begin position="7"/>
        <end position="99"/>
    </location>
</feature>
<keyword evidence="4" id="KW-1185">Reference proteome</keyword>
<dbReference type="Proteomes" id="UP000245507">
    <property type="component" value="Unassembled WGS sequence"/>
</dbReference>
<evidence type="ECO:0000259" key="2">
    <source>
        <dbReference type="Pfam" id="PF01243"/>
    </source>
</evidence>
<dbReference type="EMBL" id="QGDD01000001">
    <property type="protein sequence ID" value="PWN04515.1"/>
    <property type="molecule type" value="Genomic_DNA"/>
</dbReference>
<dbReference type="Gene3D" id="2.30.110.10">
    <property type="entry name" value="Electron Transport, Fmn-binding Protein, Chain A"/>
    <property type="match status" value="1"/>
</dbReference>
<evidence type="ECO:0000313" key="3">
    <source>
        <dbReference type="EMBL" id="PWN04515.1"/>
    </source>
</evidence>
<sequence>MTDLADLARTTLAKNRFMVLGTVDPSGRPRVSPVWFSLVNHRTVYWLSSPDAHHSQNIELRPDVSIVVFDSSAAPHTGQAVYLEATAERVPSAELEAACAEAFRDVDESLSHTAESLQWEPFVLYRAHITAAEVHVRGRDFGDGTGTDRRVPIQF</sequence>
<dbReference type="PANTHER" id="PTHR35176:SF6">
    <property type="entry name" value="HEME OXYGENASE HI_0854-RELATED"/>
    <property type="match status" value="1"/>
</dbReference>